<feature type="transmembrane region" description="Helical" evidence="10">
    <location>
        <begin position="320"/>
        <end position="340"/>
    </location>
</feature>
<keyword evidence="11" id="KW-1185">Reference proteome</keyword>
<dbReference type="Pfam" id="PF02949">
    <property type="entry name" value="7tm_6"/>
    <property type="match status" value="1"/>
</dbReference>
<dbReference type="OrthoDB" id="8196465at2759"/>
<evidence type="ECO:0000256" key="10">
    <source>
        <dbReference type="RuleBase" id="RU351113"/>
    </source>
</evidence>
<dbReference type="GO" id="GO:0004984">
    <property type="term" value="F:olfactory receptor activity"/>
    <property type="evidence" value="ECO:0007669"/>
    <property type="project" value="InterPro"/>
</dbReference>
<dbReference type="GO" id="GO:0005549">
    <property type="term" value="F:odorant binding"/>
    <property type="evidence" value="ECO:0007669"/>
    <property type="project" value="InterPro"/>
</dbReference>
<dbReference type="PANTHER" id="PTHR21137:SF35">
    <property type="entry name" value="ODORANT RECEPTOR 19A-RELATED"/>
    <property type="match status" value="1"/>
</dbReference>
<feature type="transmembrane region" description="Helical" evidence="10">
    <location>
        <begin position="201"/>
        <end position="228"/>
    </location>
</feature>
<evidence type="ECO:0000256" key="4">
    <source>
        <dbReference type="ARBA" id="ARBA00022692"/>
    </source>
</evidence>
<sequence>MGDPINGRNSFIVTTYLANKEHDIRLIRWLLKSICLWPRSGKASIVDRVLSEFLIFTCFSLLFMTIVSMGLVIFVEKREDMDVMMINMGPFVYLLMTVMKYTCLIVHVDDIRKCIDCIELDWDIVKTVEDYEVMLKDAKIGRFVATCITLFVYCTIQSYNITRCFMKTVVNVDNVSVLTRGLPYPFYNEIVDTRFSPAYEIVLVIHFVSGFLLCNITNVNCGLMAILVMHACGQLKILIQWLGDIVQEDDVIDISTVQQKLGFIVEHHLQVIKFVSHTENIMYLTCLVELLGGSILLCFAGYCCLTAWHKAETENIPVYSVIVVSVILNIFIICYIAEVLSEQVLKASMTYLNMLRQIAV</sequence>
<name>A0A6P3X9T5_DINQU</name>
<feature type="transmembrane region" description="Helical" evidence="10">
    <location>
        <begin position="281"/>
        <end position="308"/>
    </location>
</feature>
<proteinExistence type="inferred from homology"/>
<evidence type="ECO:0000256" key="5">
    <source>
        <dbReference type="ARBA" id="ARBA00022725"/>
    </source>
</evidence>
<organism evidence="11 12">
    <name type="scientific">Dinoponera quadriceps</name>
    <name type="common">South American ant</name>
    <dbReference type="NCBI Taxonomy" id="609295"/>
    <lineage>
        <taxon>Eukaryota</taxon>
        <taxon>Metazoa</taxon>
        <taxon>Ecdysozoa</taxon>
        <taxon>Arthropoda</taxon>
        <taxon>Hexapoda</taxon>
        <taxon>Insecta</taxon>
        <taxon>Pterygota</taxon>
        <taxon>Neoptera</taxon>
        <taxon>Endopterygota</taxon>
        <taxon>Hymenoptera</taxon>
        <taxon>Apocrita</taxon>
        <taxon>Aculeata</taxon>
        <taxon>Formicoidea</taxon>
        <taxon>Formicidae</taxon>
        <taxon>Ponerinae</taxon>
        <taxon>Ponerini</taxon>
        <taxon>Dinoponera</taxon>
    </lineage>
</organism>
<dbReference type="GeneID" id="106744610"/>
<keyword evidence="9 10" id="KW-0807">Transducer</keyword>
<evidence type="ECO:0000256" key="2">
    <source>
        <dbReference type="ARBA" id="ARBA00022475"/>
    </source>
</evidence>
<keyword evidence="7 10" id="KW-0472">Membrane</keyword>
<protein>
    <recommendedName>
        <fullName evidence="10">Odorant receptor</fullName>
    </recommendedName>
</protein>
<evidence type="ECO:0000256" key="1">
    <source>
        <dbReference type="ARBA" id="ARBA00004651"/>
    </source>
</evidence>
<gene>
    <name evidence="12" type="primary">LOC106744610</name>
</gene>
<evidence type="ECO:0000256" key="8">
    <source>
        <dbReference type="ARBA" id="ARBA00023170"/>
    </source>
</evidence>
<comment type="similarity">
    <text evidence="10">Belongs to the insect chemoreceptor superfamily. Heteromeric odorant receptor channel (TC 1.A.69) family.</text>
</comment>
<accession>A0A6P3X9T5</accession>
<dbReference type="KEGG" id="dqu:106744610"/>
<feature type="transmembrane region" description="Helical" evidence="10">
    <location>
        <begin position="53"/>
        <end position="75"/>
    </location>
</feature>
<keyword evidence="6 10" id="KW-1133">Transmembrane helix</keyword>
<keyword evidence="5 10" id="KW-0552">Olfaction</keyword>
<comment type="caution">
    <text evidence="10">Lacks conserved residue(s) required for the propagation of feature annotation.</text>
</comment>
<comment type="subcellular location">
    <subcellularLocation>
        <location evidence="1 10">Cell membrane</location>
        <topology evidence="1 10">Multi-pass membrane protein</topology>
    </subcellularLocation>
</comment>
<evidence type="ECO:0000256" key="6">
    <source>
        <dbReference type="ARBA" id="ARBA00022989"/>
    </source>
</evidence>
<evidence type="ECO:0000313" key="11">
    <source>
        <dbReference type="Proteomes" id="UP000515204"/>
    </source>
</evidence>
<dbReference type="AlphaFoldDB" id="A0A6P3X9T5"/>
<keyword evidence="4 10" id="KW-0812">Transmembrane</keyword>
<keyword evidence="8 10" id="KW-0675">Receptor</keyword>
<dbReference type="PANTHER" id="PTHR21137">
    <property type="entry name" value="ODORANT RECEPTOR"/>
    <property type="match status" value="1"/>
</dbReference>
<dbReference type="InterPro" id="IPR004117">
    <property type="entry name" value="7tm6_olfct_rcpt"/>
</dbReference>
<evidence type="ECO:0000256" key="7">
    <source>
        <dbReference type="ARBA" id="ARBA00023136"/>
    </source>
</evidence>
<evidence type="ECO:0000256" key="9">
    <source>
        <dbReference type="ARBA" id="ARBA00023224"/>
    </source>
</evidence>
<dbReference type="RefSeq" id="XP_014475017.1">
    <property type="nucleotide sequence ID" value="XM_014619531.1"/>
</dbReference>
<keyword evidence="3 10" id="KW-0716">Sensory transduction</keyword>
<feature type="transmembrane region" description="Helical" evidence="10">
    <location>
        <begin position="143"/>
        <end position="161"/>
    </location>
</feature>
<dbReference type="Proteomes" id="UP000515204">
    <property type="component" value="Unplaced"/>
</dbReference>
<keyword evidence="2" id="KW-1003">Cell membrane</keyword>
<dbReference type="GO" id="GO:0005886">
    <property type="term" value="C:plasma membrane"/>
    <property type="evidence" value="ECO:0007669"/>
    <property type="project" value="UniProtKB-SubCell"/>
</dbReference>
<reference evidence="12" key="1">
    <citation type="submission" date="2025-08" db="UniProtKB">
        <authorList>
            <consortium name="RefSeq"/>
        </authorList>
    </citation>
    <scope>IDENTIFICATION</scope>
</reference>
<evidence type="ECO:0000313" key="12">
    <source>
        <dbReference type="RefSeq" id="XP_014475017.1"/>
    </source>
</evidence>
<dbReference type="GO" id="GO:0007165">
    <property type="term" value="P:signal transduction"/>
    <property type="evidence" value="ECO:0007669"/>
    <property type="project" value="UniProtKB-KW"/>
</dbReference>
<evidence type="ECO:0000256" key="3">
    <source>
        <dbReference type="ARBA" id="ARBA00022606"/>
    </source>
</evidence>